<keyword evidence="7 8" id="KW-0472">Membrane</keyword>
<evidence type="ECO:0000256" key="7">
    <source>
        <dbReference type="ARBA" id="ARBA00023136"/>
    </source>
</evidence>
<evidence type="ECO:0000256" key="1">
    <source>
        <dbReference type="ARBA" id="ARBA00004651"/>
    </source>
</evidence>
<evidence type="ECO:0008006" key="11">
    <source>
        <dbReference type="Google" id="ProtNLM"/>
    </source>
</evidence>
<evidence type="ECO:0000256" key="4">
    <source>
        <dbReference type="ARBA" id="ARBA00022475"/>
    </source>
</evidence>
<dbReference type="HOGENOM" id="CLU_041771_1_1_5"/>
<evidence type="ECO:0000256" key="2">
    <source>
        <dbReference type="ARBA" id="ARBA00009773"/>
    </source>
</evidence>
<sequence>MATDKLVERALGMAALVVLGTAIILVVKPFLSALLLAVILVYATWPAYLWVERTCGGRKNLAAFLMTALSSLVIVAPFAIVGATLADSVGGISSGIRQIIENGPPPPPVWLGDVPLVGPWAVGYWADLTAGGQDLLTLLRSGIRPATDLALAAGSVIGAGVLELMAAVFIAFFLYRGGRDIARQVAYAIERFTGPRVHHLLEVAGGTVQGVIYGILGTALAQGILAGLGFVVAGIPWGPFLGFMTFVVSVIPMGPPLIWVPVSVWLATEGEIGWAVAMAAWGFFVVSSVDNVLRPYLISRGSALPLVLVFMGVLGGVLAFGVIGIFIGPVLLALGYALMREWTAQAMSRPPDPVPPSTGPTV</sequence>
<dbReference type="OrthoDB" id="8113547at2"/>
<keyword evidence="10" id="KW-1185">Reference proteome</keyword>
<dbReference type="PANTHER" id="PTHR21716">
    <property type="entry name" value="TRANSMEMBRANE PROTEIN"/>
    <property type="match status" value="1"/>
</dbReference>
<feature type="transmembrane region" description="Helical" evidence="8">
    <location>
        <begin position="149"/>
        <end position="175"/>
    </location>
</feature>
<dbReference type="Pfam" id="PF01594">
    <property type="entry name" value="AI-2E_transport"/>
    <property type="match status" value="1"/>
</dbReference>
<feature type="transmembrane region" description="Helical" evidence="8">
    <location>
        <begin position="211"/>
        <end position="235"/>
    </location>
</feature>
<comment type="similarity">
    <text evidence="2">Belongs to the autoinducer-2 exporter (AI-2E) (TC 2.A.86) family.</text>
</comment>
<proteinExistence type="inferred from homology"/>
<feature type="transmembrane region" description="Helical" evidence="8">
    <location>
        <begin position="272"/>
        <end position="289"/>
    </location>
</feature>
<keyword evidence="3" id="KW-0813">Transport</keyword>
<evidence type="ECO:0000256" key="3">
    <source>
        <dbReference type="ARBA" id="ARBA00022448"/>
    </source>
</evidence>
<keyword evidence="4" id="KW-1003">Cell membrane</keyword>
<keyword evidence="6 8" id="KW-1133">Transmembrane helix</keyword>
<feature type="transmembrane region" description="Helical" evidence="8">
    <location>
        <begin position="33"/>
        <end position="51"/>
    </location>
</feature>
<dbReference type="RefSeq" id="WP_012567616.1">
    <property type="nucleotide sequence ID" value="NC_011420.2"/>
</dbReference>
<dbReference type="InterPro" id="IPR002549">
    <property type="entry name" value="AI-2E-like"/>
</dbReference>
<dbReference type="AlphaFoldDB" id="B6IUK9"/>
<comment type="subcellular location">
    <subcellularLocation>
        <location evidence="1">Cell membrane</location>
        <topology evidence="1">Multi-pass membrane protein</topology>
    </subcellularLocation>
</comment>
<gene>
    <name evidence="9" type="ordered locus">RC1_2451</name>
</gene>
<dbReference type="GO" id="GO:0005886">
    <property type="term" value="C:plasma membrane"/>
    <property type="evidence" value="ECO:0007669"/>
    <property type="project" value="UniProtKB-SubCell"/>
</dbReference>
<accession>B6IUK9</accession>
<feature type="transmembrane region" description="Helical" evidence="8">
    <location>
        <begin position="309"/>
        <end position="339"/>
    </location>
</feature>
<name>B6IUK9_RHOCS</name>
<dbReference type="EMBL" id="CP000613">
    <property type="protein sequence ID" value="ACI99834.1"/>
    <property type="molecule type" value="Genomic_DNA"/>
</dbReference>
<evidence type="ECO:0000256" key="6">
    <source>
        <dbReference type="ARBA" id="ARBA00022989"/>
    </source>
</evidence>
<dbReference type="KEGG" id="rce:RC1_2451"/>
<organism evidence="9 10">
    <name type="scientific">Rhodospirillum centenum (strain ATCC 51521 / SW)</name>
    <dbReference type="NCBI Taxonomy" id="414684"/>
    <lineage>
        <taxon>Bacteria</taxon>
        <taxon>Pseudomonadati</taxon>
        <taxon>Pseudomonadota</taxon>
        <taxon>Alphaproteobacteria</taxon>
        <taxon>Rhodospirillales</taxon>
        <taxon>Rhodospirillaceae</taxon>
        <taxon>Rhodospirillum</taxon>
    </lineage>
</organism>
<dbReference type="Proteomes" id="UP000001591">
    <property type="component" value="Chromosome"/>
</dbReference>
<evidence type="ECO:0000256" key="5">
    <source>
        <dbReference type="ARBA" id="ARBA00022692"/>
    </source>
</evidence>
<dbReference type="eggNOG" id="COG0628">
    <property type="taxonomic scope" value="Bacteria"/>
</dbReference>
<reference evidence="9 10" key="1">
    <citation type="journal article" date="2010" name="BMC Genomics">
        <title>Metabolic flexibility revealed in the genome of the cyst-forming alpha-1 proteobacterium Rhodospirillum centenum.</title>
        <authorList>
            <person name="Lu Y.K."/>
            <person name="Marden J."/>
            <person name="Han M."/>
            <person name="Swingley W.D."/>
            <person name="Mastrian S.D."/>
            <person name="Chowdhury S.R."/>
            <person name="Hao J."/>
            <person name="Helmy T."/>
            <person name="Kim S."/>
            <person name="Kurdoglu A.A."/>
            <person name="Matthies H.J."/>
            <person name="Rollo D."/>
            <person name="Stothard P."/>
            <person name="Blankenship R.E."/>
            <person name="Bauer C.E."/>
            <person name="Touchman J.W."/>
        </authorList>
    </citation>
    <scope>NUCLEOTIDE SEQUENCE [LARGE SCALE GENOMIC DNA]</scope>
    <source>
        <strain evidence="10">ATCC 51521 / SW</strain>
    </source>
</reference>
<feature type="transmembrane region" description="Helical" evidence="8">
    <location>
        <begin position="63"/>
        <end position="86"/>
    </location>
</feature>
<protein>
    <recommendedName>
        <fullName evidence="11">AI-2E family transporter</fullName>
    </recommendedName>
</protein>
<feature type="transmembrane region" description="Helical" evidence="8">
    <location>
        <begin position="241"/>
        <end position="260"/>
    </location>
</feature>
<evidence type="ECO:0000256" key="8">
    <source>
        <dbReference type="SAM" id="Phobius"/>
    </source>
</evidence>
<dbReference type="PANTHER" id="PTHR21716:SF67">
    <property type="entry name" value="TRANSPORT PROTEIN YDIK-RELATED"/>
    <property type="match status" value="1"/>
</dbReference>
<evidence type="ECO:0000313" key="9">
    <source>
        <dbReference type="EMBL" id="ACI99834.1"/>
    </source>
</evidence>
<keyword evidence="5 8" id="KW-0812">Transmembrane</keyword>
<feature type="transmembrane region" description="Helical" evidence="8">
    <location>
        <begin position="7"/>
        <end position="27"/>
    </location>
</feature>
<evidence type="ECO:0000313" key="10">
    <source>
        <dbReference type="Proteomes" id="UP000001591"/>
    </source>
</evidence>